<keyword evidence="1" id="KW-0812">Transmembrane</keyword>
<name>A0A2W4ZI93_9CYAN</name>
<keyword evidence="1" id="KW-0472">Membrane</keyword>
<keyword evidence="1" id="KW-1133">Transmembrane helix</keyword>
<dbReference type="Proteomes" id="UP000249794">
    <property type="component" value="Unassembled WGS sequence"/>
</dbReference>
<evidence type="ECO:0000256" key="1">
    <source>
        <dbReference type="SAM" id="Phobius"/>
    </source>
</evidence>
<dbReference type="AlphaFoldDB" id="A0A2W4ZI93"/>
<evidence type="ECO:0000313" key="2">
    <source>
        <dbReference type="EMBL" id="PZO58291.1"/>
    </source>
</evidence>
<organism evidence="2 3">
    <name type="scientific">Phormidesmis priestleyi</name>
    <dbReference type="NCBI Taxonomy" id="268141"/>
    <lineage>
        <taxon>Bacteria</taxon>
        <taxon>Bacillati</taxon>
        <taxon>Cyanobacteriota</taxon>
        <taxon>Cyanophyceae</taxon>
        <taxon>Leptolyngbyales</taxon>
        <taxon>Leptolyngbyaceae</taxon>
        <taxon>Phormidesmis</taxon>
    </lineage>
</organism>
<reference evidence="2 3" key="2">
    <citation type="submission" date="2018-06" db="EMBL/GenBank/DDBJ databases">
        <title>Metagenomic assembly of (sub)arctic Cyanobacteria and their associated microbiome from non-axenic cultures.</title>
        <authorList>
            <person name="Baurain D."/>
        </authorList>
    </citation>
    <scope>NUCLEOTIDE SEQUENCE [LARGE SCALE GENOMIC DNA]</scope>
    <source>
        <strain evidence="2">ULC027bin1</strain>
    </source>
</reference>
<feature type="transmembrane region" description="Helical" evidence="1">
    <location>
        <begin position="60"/>
        <end position="85"/>
    </location>
</feature>
<evidence type="ECO:0000313" key="3">
    <source>
        <dbReference type="Proteomes" id="UP000249794"/>
    </source>
</evidence>
<dbReference type="EMBL" id="QBMP01000038">
    <property type="protein sequence ID" value="PZO58291.1"/>
    <property type="molecule type" value="Genomic_DNA"/>
</dbReference>
<reference evidence="3" key="1">
    <citation type="submission" date="2018-04" db="EMBL/GenBank/DDBJ databases">
        <authorList>
            <person name="Cornet L."/>
        </authorList>
    </citation>
    <scope>NUCLEOTIDE SEQUENCE [LARGE SCALE GENOMIC DNA]</scope>
</reference>
<feature type="transmembrane region" description="Helical" evidence="1">
    <location>
        <begin position="12"/>
        <end position="32"/>
    </location>
</feature>
<protein>
    <submittedName>
        <fullName evidence="2">Peptidase</fullName>
    </submittedName>
</protein>
<gene>
    <name evidence="2" type="ORF">DCF15_05715</name>
</gene>
<accession>A0A2W4ZI93</accession>
<sequence length="95" mass="10359">MKRLFRKYHRWLALIVLLPLSLTVITGMLATISQEWPINIGLGANFLLKLHTGEIFGLQAIYPILNGMGVIGLLVTGASMTGLFGRKTTSSTKSS</sequence>
<comment type="caution">
    <text evidence="2">The sequence shown here is derived from an EMBL/GenBank/DDBJ whole genome shotgun (WGS) entry which is preliminary data.</text>
</comment>
<proteinExistence type="predicted"/>